<evidence type="ECO:0000313" key="3">
    <source>
        <dbReference type="Proteomes" id="UP001392437"/>
    </source>
</evidence>
<keyword evidence="3" id="KW-1185">Reference proteome</keyword>
<dbReference type="Proteomes" id="UP001392437">
    <property type="component" value="Unassembled WGS sequence"/>
</dbReference>
<comment type="caution">
    <text evidence="2">The sequence shown here is derived from an EMBL/GenBank/DDBJ whole genome shotgun (WGS) entry which is preliminary data.</text>
</comment>
<proteinExistence type="predicted"/>
<accession>A0AAW0QH45</accession>
<dbReference type="EMBL" id="JAQQWP010000009">
    <property type="protein sequence ID" value="KAK8101887.1"/>
    <property type="molecule type" value="Genomic_DNA"/>
</dbReference>
<evidence type="ECO:0008006" key="4">
    <source>
        <dbReference type="Google" id="ProtNLM"/>
    </source>
</evidence>
<evidence type="ECO:0000313" key="2">
    <source>
        <dbReference type="EMBL" id="KAK8101887.1"/>
    </source>
</evidence>
<gene>
    <name evidence="2" type="ORF">PG999_012261</name>
</gene>
<protein>
    <recommendedName>
        <fullName evidence="4">Transmembrane protein</fullName>
    </recommendedName>
</protein>
<keyword evidence="1" id="KW-0472">Membrane</keyword>
<dbReference type="AlphaFoldDB" id="A0AAW0QH45"/>
<keyword evidence="1" id="KW-0812">Transmembrane</keyword>
<sequence>MATNPEKWMVLTIMHERGADGTLIQVDSIKEEVAADHKLLEQTCSPTFIGREGPVEPGTPEYTVISVKCDANGGGGSSMTRSLTTVPEYKIVSQALLSKHHEKQLGDTPDVVLPQQGGELVLAQQGGDLVVARLGHEVADLGQVIDKPRVAFEQHRGDGVDGVVGVAARFRQPLSLHGKPKAIEWLDYPEAKPAVDGGDGTRAGHAEFTTCYSTSTTRARVTTSSHLSGKGKWWKIISALLFSVLLIASLLVGFVLMAVRLPEDGLERTYETHRDFAKMLNTTRLLGGVADSLSAKTVRTHSIGLEIGASQLPGKDELAALVTTTATSMSDVPLSLHAFTHSVRRMAVRLQEEHASTLRDLEKRAKRSILSWDSVKYGMPPSTNELRRQWVRITLTLRGILRALAMEADDLIVMLNEIETSLGKIEGKMIASRATQVANQRELNSGWLGAFFSSQASAYDTDIGLLSSFVQDVQAARKYVDNIKFDVARANGAIAALDSSSWVDESVGFVKWFSGHQLDAHESLTRLVSVLHSELRTSLDPESPQSQ</sequence>
<feature type="transmembrane region" description="Helical" evidence="1">
    <location>
        <begin position="236"/>
        <end position="259"/>
    </location>
</feature>
<reference evidence="2 3" key="1">
    <citation type="submission" date="2023-01" db="EMBL/GenBank/DDBJ databases">
        <title>Analysis of 21 Apiospora genomes using comparative genomics revels a genus with tremendous synthesis potential of carbohydrate active enzymes and secondary metabolites.</title>
        <authorList>
            <person name="Sorensen T."/>
        </authorList>
    </citation>
    <scope>NUCLEOTIDE SEQUENCE [LARGE SCALE GENOMIC DNA]</scope>
    <source>
        <strain evidence="2 3">CBS 117206</strain>
    </source>
</reference>
<name>A0AAW0QH45_9PEZI</name>
<keyword evidence="1" id="KW-1133">Transmembrane helix</keyword>
<organism evidence="2 3">
    <name type="scientific">Apiospora kogelbergensis</name>
    <dbReference type="NCBI Taxonomy" id="1337665"/>
    <lineage>
        <taxon>Eukaryota</taxon>
        <taxon>Fungi</taxon>
        <taxon>Dikarya</taxon>
        <taxon>Ascomycota</taxon>
        <taxon>Pezizomycotina</taxon>
        <taxon>Sordariomycetes</taxon>
        <taxon>Xylariomycetidae</taxon>
        <taxon>Amphisphaeriales</taxon>
        <taxon>Apiosporaceae</taxon>
        <taxon>Apiospora</taxon>
    </lineage>
</organism>
<evidence type="ECO:0000256" key="1">
    <source>
        <dbReference type="SAM" id="Phobius"/>
    </source>
</evidence>